<comment type="caution">
    <text evidence="2">The sequence shown here is derived from an EMBL/GenBank/DDBJ whole genome shotgun (WGS) entry which is preliminary data.</text>
</comment>
<reference evidence="2 3" key="1">
    <citation type="submission" date="2019-03" db="EMBL/GenBank/DDBJ databases">
        <title>Draft genome sequences of novel Actinobacteria.</title>
        <authorList>
            <person name="Sahin N."/>
            <person name="Ay H."/>
            <person name="Saygin H."/>
        </authorList>
    </citation>
    <scope>NUCLEOTIDE SEQUENCE [LARGE SCALE GENOMIC DNA]</scope>
    <source>
        <strain evidence="2 3">JCM 30547</strain>
    </source>
</reference>
<evidence type="ECO:0000256" key="1">
    <source>
        <dbReference type="SAM" id="MobiDB-lite"/>
    </source>
</evidence>
<feature type="compositionally biased region" description="Polar residues" evidence="1">
    <location>
        <begin position="268"/>
        <end position="289"/>
    </location>
</feature>
<proteinExistence type="predicted"/>
<dbReference type="RefSeq" id="WP_132404714.1">
    <property type="nucleotide sequence ID" value="NZ_SMKA01000025.1"/>
</dbReference>
<feature type="region of interest" description="Disordered" evidence="1">
    <location>
        <begin position="268"/>
        <end position="297"/>
    </location>
</feature>
<protein>
    <submittedName>
        <fullName evidence="2">Uncharacterized protein</fullName>
    </submittedName>
</protein>
<accession>A0A4R4QA47</accession>
<evidence type="ECO:0000313" key="2">
    <source>
        <dbReference type="EMBL" id="TDC32167.1"/>
    </source>
</evidence>
<organism evidence="2 3">
    <name type="scientific">Kribbella albertanoniae</name>
    <dbReference type="NCBI Taxonomy" id="1266829"/>
    <lineage>
        <taxon>Bacteria</taxon>
        <taxon>Bacillati</taxon>
        <taxon>Actinomycetota</taxon>
        <taxon>Actinomycetes</taxon>
        <taxon>Propionibacteriales</taxon>
        <taxon>Kribbellaceae</taxon>
        <taxon>Kribbella</taxon>
    </lineage>
</organism>
<sequence length="297" mass="30668">MTTPHQGPQGPGQGSGMWQQGDQDAALRWLASLDQADQVALRRSMQTQRSLAPIYNAVNRSIEFTRQQGRSLSEGAQSLVSQTAQYGRDAAAWVGRTGADLAERADDLRDRAGVKAEVAATRLSDGLDRTGRAISSGAAATRNAVASGTTATRNTAVSATQGIAATAGRVSRWFKEKVSNTTGRAAAGFHAMKEFSAPDLNAQSAPTPGGPQLSATAITGVASQVHAFATAESATDRQAALNSLVGSMDKDNQAMLMAALINSGQAPATGAVNATPQQAPDGRGQQNQPGKGPDLTK</sequence>
<evidence type="ECO:0000313" key="3">
    <source>
        <dbReference type="Proteomes" id="UP000295075"/>
    </source>
</evidence>
<dbReference type="EMBL" id="SMKA01000025">
    <property type="protein sequence ID" value="TDC32167.1"/>
    <property type="molecule type" value="Genomic_DNA"/>
</dbReference>
<feature type="region of interest" description="Disordered" evidence="1">
    <location>
        <begin position="1"/>
        <end position="20"/>
    </location>
</feature>
<keyword evidence="3" id="KW-1185">Reference proteome</keyword>
<dbReference type="AlphaFoldDB" id="A0A4R4QA47"/>
<name>A0A4R4QA47_9ACTN</name>
<gene>
    <name evidence="2" type="ORF">E1261_09005</name>
</gene>
<dbReference type="Proteomes" id="UP000295075">
    <property type="component" value="Unassembled WGS sequence"/>
</dbReference>
<dbReference type="OrthoDB" id="3831051at2"/>